<dbReference type="SUPFAM" id="SSF56801">
    <property type="entry name" value="Acetyl-CoA synthetase-like"/>
    <property type="match status" value="1"/>
</dbReference>
<organism evidence="2 3">
    <name type="scientific">Polarella glacialis</name>
    <name type="common">Dinoflagellate</name>
    <dbReference type="NCBI Taxonomy" id="89957"/>
    <lineage>
        <taxon>Eukaryota</taxon>
        <taxon>Sar</taxon>
        <taxon>Alveolata</taxon>
        <taxon>Dinophyceae</taxon>
        <taxon>Suessiales</taxon>
        <taxon>Suessiaceae</taxon>
        <taxon>Polarella</taxon>
    </lineage>
</organism>
<dbReference type="AlphaFoldDB" id="A0A813D9K1"/>
<accession>A0A813D9K1</accession>
<dbReference type="Gene3D" id="3.40.50.12780">
    <property type="entry name" value="N-terminal domain of ligase-like"/>
    <property type="match status" value="1"/>
</dbReference>
<dbReference type="InterPro" id="IPR000873">
    <property type="entry name" value="AMP-dep_synth/lig_dom"/>
</dbReference>
<evidence type="ECO:0000259" key="1">
    <source>
        <dbReference type="Pfam" id="PF00501"/>
    </source>
</evidence>
<dbReference type="OrthoDB" id="10253869at2759"/>
<dbReference type="InterPro" id="IPR050237">
    <property type="entry name" value="ATP-dep_AMP-bd_enzyme"/>
</dbReference>
<dbReference type="Pfam" id="PF00501">
    <property type="entry name" value="AMP-binding"/>
    <property type="match status" value="1"/>
</dbReference>
<sequence length="180" mass="20552">DARVAYNLFFIWYWQISLQQGSTCVITPTRENLDIQALMKTCERHRVAWINCLTPGLLSALLHVSTELPKDLRVMYCGGEALPMDTARQWLKRWPEVELINNYALTEVAADMAFCHMTPEVIAMDERFAPISNGIICWNNRYEAVNDELVITGWNVAPGYLPPTESEAFTLSPDGRNHVY</sequence>
<proteinExistence type="predicted"/>
<dbReference type="Proteomes" id="UP000654075">
    <property type="component" value="Unassembled WGS sequence"/>
</dbReference>
<comment type="caution">
    <text evidence="2">The sequence shown here is derived from an EMBL/GenBank/DDBJ whole genome shotgun (WGS) entry which is preliminary data.</text>
</comment>
<evidence type="ECO:0000313" key="3">
    <source>
        <dbReference type="Proteomes" id="UP000654075"/>
    </source>
</evidence>
<dbReference type="PANTHER" id="PTHR43767:SF1">
    <property type="entry name" value="NONRIBOSOMAL PEPTIDE SYNTHASE PES1 (EUROFUNG)-RELATED"/>
    <property type="match status" value="1"/>
</dbReference>
<dbReference type="PANTHER" id="PTHR43767">
    <property type="entry name" value="LONG-CHAIN-FATTY-ACID--COA LIGASE"/>
    <property type="match status" value="1"/>
</dbReference>
<feature type="non-terminal residue" evidence="2">
    <location>
        <position position="1"/>
    </location>
</feature>
<evidence type="ECO:0000313" key="2">
    <source>
        <dbReference type="EMBL" id="CAE8583438.1"/>
    </source>
</evidence>
<dbReference type="InterPro" id="IPR042099">
    <property type="entry name" value="ANL_N_sf"/>
</dbReference>
<protein>
    <recommendedName>
        <fullName evidence="1">AMP-dependent synthetase/ligase domain-containing protein</fullName>
    </recommendedName>
</protein>
<gene>
    <name evidence="2" type="ORF">PGLA1383_LOCUS2404</name>
</gene>
<feature type="domain" description="AMP-dependent synthetase/ligase" evidence="1">
    <location>
        <begin position="11"/>
        <end position="161"/>
    </location>
</feature>
<name>A0A813D9K1_POLGL</name>
<feature type="non-terminal residue" evidence="2">
    <location>
        <position position="180"/>
    </location>
</feature>
<keyword evidence="3" id="KW-1185">Reference proteome</keyword>
<dbReference type="EMBL" id="CAJNNV010000734">
    <property type="protein sequence ID" value="CAE8583438.1"/>
    <property type="molecule type" value="Genomic_DNA"/>
</dbReference>
<reference evidence="2" key="1">
    <citation type="submission" date="2021-02" db="EMBL/GenBank/DDBJ databases">
        <authorList>
            <person name="Dougan E. K."/>
            <person name="Rhodes N."/>
            <person name="Thang M."/>
            <person name="Chan C."/>
        </authorList>
    </citation>
    <scope>NUCLEOTIDE SEQUENCE</scope>
</reference>